<protein>
    <submittedName>
        <fullName evidence="1">BTB/POZ domain-containing protein</fullName>
    </submittedName>
</protein>
<evidence type="ECO:0000313" key="1">
    <source>
        <dbReference type="EMBL" id="KAL2551657.1"/>
    </source>
</evidence>
<gene>
    <name evidence="1" type="ORF">Fot_05276</name>
</gene>
<comment type="caution">
    <text evidence="1">The sequence shown here is derived from an EMBL/GenBank/DDBJ whole genome shotgun (WGS) entry which is preliminary data.</text>
</comment>
<dbReference type="EMBL" id="JBFOLJ010000002">
    <property type="protein sequence ID" value="KAL2551657.1"/>
    <property type="molecule type" value="Genomic_DNA"/>
</dbReference>
<dbReference type="Proteomes" id="UP001604277">
    <property type="component" value="Unassembled WGS sequence"/>
</dbReference>
<proteinExistence type="predicted"/>
<dbReference type="AlphaFoldDB" id="A0ABD1WQ24"/>
<keyword evidence="2" id="KW-1185">Reference proteome</keyword>
<reference evidence="2" key="1">
    <citation type="submission" date="2024-07" db="EMBL/GenBank/DDBJ databases">
        <title>Two chromosome-level genome assemblies of Korean endemic species Abeliophyllum distichum and Forsythia ovata (Oleaceae).</title>
        <authorList>
            <person name="Jang H."/>
        </authorList>
    </citation>
    <scope>NUCLEOTIDE SEQUENCE [LARGE SCALE GENOMIC DNA]</scope>
</reference>
<organism evidence="1 2">
    <name type="scientific">Forsythia ovata</name>
    <dbReference type="NCBI Taxonomy" id="205694"/>
    <lineage>
        <taxon>Eukaryota</taxon>
        <taxon>Viridiplantae</taxon>
        <taxon>Streptophyta</taxon>
        <taxon>Embryophyta</taxon>
        <taxon>Tracheophyta</taxon>
        <taxon>Spermatophyta</taxon>
        <taxon>Magnoliopsida</taxon>
        <taxon>eudicotyledons</taxon>
        <taxon>Gunneridae</taxon>
        <taxon>Pentapetalae</taxon>
        <taxon>asterids</taxon>
        <taxon>lamiids</taxon>
        <taxon>Lamiales</taxon>
        <taxon>Oleaceae</taxon>
        <taxon>Forsythieae</taxon>
        <taxon>Forsythia</taxon>
    </lineage>
</organism>
<sequence>MTGTNGVRDENLQQKVKSYFHYVTVSQEYTSIVLKFFFLLLSEAETIAFPVSRCIGALSLTSGTDAIMNCMGDVERVGIDDFQLILESMSHCLANSHDFLYRIIDFCLTVKENNGKIINGQKLECIEWRTMLPRLAQCINASSGTAQGNHEYYEITHSKLGERVG</sequence>
<accession>A0ABD1WQ24</accession>
<name>A0ABD1WQ24_9LAMI</name>
<evidence type="ECO:0000313" key="2">
    <source>
        <dbReference type="Proteomes" id="UP001604277"/>
    </source>
</evidence>